<keyword evidence="1" id="KW-1133">Transmembrane helix</keyword>
<sequence length="45" mass="5383">MDRNIINSCKRKTTTISRPTFSFSNCWIPIHIFYFFPSSQLWVKA</sequence>
<proteinExistence type="predicted"/>
<dbReference type="EMBL" id="GGEC01017145">
    <property type="protein sequence ID" value="MBW97628.1"/>
    <property type="molecule type" value="Transcribed_RNA"/>
</dbReference>
<keyword evidence="1" id="KW-0812">Transmembrane</keyword>
<keyword evidence="1" id="KW-0472">Membrane</keyword>
<reference evidence="2" key="1">
    <citation type="submission" date="2018-02" db="EMBL/GenBank/DDBJ databases">
        <title>Rhizophora mucronata_Transcriptome.</title>
        <authorList>
            <person name="Meera S.P."/>
            <person name="Sreeshan A."/>
            <person name="Augustine A."/>
        </authorList>
    </citation>
    <scope>NUCLEOTIDE SEQUENCE</scope>
    <source>
        <tissue evidence="2">Leaf</tissue>
    </source>
</reference>
<organism evidence="2">
    <name type="scientific">Rhizophora mucronata</name>
    <name type="common">Asiatic mangrove</name>
    <dbReference type="NCBI Taxonomy" id="61149"/>
    <lineage>
        <taxon>Eukaryota</taxon>
        <taxon>Viridiplantae</taxon>
        <taxon>Streptophyta</taxon>
        <taxon>Embryophyta</taxon>
        <taxon>Tracheophyta</taxon>
        <taxon>Spermatophyta</taxon>
        <taxon>Magnoliopsida</taxon>
        <taxon>eudicotyledons</taxon>
        <taxon>Gunneridae</taxon>
        <taxon>Pentapetalae</taxon>
        <taxon>rosids</taxon>
        <taxon>fabids</taxon>
        <taxon>Malpighiales</taxon>
        <taxon>Rhizophoraceae</taxon>
        <taxon>Rhizophora</taxon>
    </lineage>
</organism>
<evidence type="ECO:0000313" key="2">
    <source>
        <dbReference type="EMBL" id="MBW97628.1"/>
    </source>
</evidence>
<accession>A0A2P2JVX4</accession>
<name>A0A2P2JVX4_RHIMU</name>
<evidence type="ECO:0000256" key="1">
    <source>
        <dbReference type="SAM" id="Phobius"/>
    </source>
</evidence>
<dbReference type="AlphaFoldDB" id="A0A2P2JVX4"/>
<feature type="transmembrane region" description="Helical" evidence="1">
    <location>
        <begin position="21"/>
        <end position="43"/>
    </location>
</feature>
<protein>
    <submittedName>
        <fullName evidence="2">Uncharacterized protein</fullName>
    </submittedName>
</protein>